<sequence>MASKRIPHLYPSLMYPESYSFFPPNEAESKLQPPVTNRVCAALPHQTVWTRPSSTGICVCLQSSGEELALQVPMYEPRELPSQPCPRVPGSSPVNGECRDPYYSRGACEDGHRARKAVAQCLECTRCSIDVRAMVDTMLFLPCLRFPWNETKILNL</sequence>
<comment type="caution">
    <text evidence="1">The sequence shown here is derived from an EMBL/GenBank/DDBJ whole genome shotgun (WGS) entry which is preliminary data.</text>
</comment>
<reference evidence="1 2" key="1">
    <citation type="journal article" date="2020" name="Nature">
        <title>Six reference-quality genomes reveal evolution of bat adaptations.</title>
        <authorList>
            <person name="Jebb D."/>
            <person name="Huang Z."/>
            <person name="Pippel M."/>
            <person name="Hughes G.M."/>
            <person name="Lavrichenko K."/>
            <person name="Devanna P."/>
            <person name="Winkler S."/>
            <person name="Jermiin L.S."/>
            <person name="Skirmuntt E.C."/>
            <person name="Katzourakis A."/>
            <person name="Burkitt-Gray L."/>
            <person name="Ray D.A."/>
            <person name="Sullivan K.A.M."/>
            <person name="Roscito J.G."/>
            <person name="Kirilenko B.M."/>
            <person name="Davalos L.M."/>
            <person name="Corthals A.P."/>
            <person name="Power M.L."/>
            <person name="Jones G."/>
            <person name="Ransome R.D."/>
            <person name="Dechmann D.K.N."/>
            <person name="Locatelli A.G."/>
            <person name="Puechmaille S.J."/>
            <person name="Fedrigo O."/>
            <person name="Jarvis E.D."/>
            <person name="Hiller M."/>
            <person name="Vernes S.C."/>
            <person name="Myers E.W."/>
            <person name="Teeling E.C."/>
        </authorList>
    </citation>
    <scope>NUCLEOTIDE SEQUENCE [LARGE SCALE GENOMIC DNA]</scope>
    <source>
        <strain evidence="1">MMolMol1</strain>
        <tissue evidence="1">Muscle</tissue>
    </source>
</reference>
<dbReference type="EMBL" id="JACASF010000018">
    <property type="protein sequence ID" value="KAF6420647.1"/>
    <property type="molecule type" value="Genomic_DNA"/>
</dbReference>
<dbReference type="AlphaFoldDB" id="A0A7J8DBT6"/>
<proteinExistence type="predicted"/>
<gene>
    <name evidence="1" type="ORF">HJG59_009374</name>
</gene>
<organism evidence="1 2">
    <name type="scientific">Molossus molossus</name>
    <name type="common">Pallas' mastiff bat</name>
    <name type="synonym">Vespertilio molossus</name>
    <dbReference type="NCBI Taxonomy" id="27622"/>
    <lineage>
        <taxon>Eukaryota</taxon>
        <taxon>Metazoa</taxon>
        <taxon>Chordata</taxon>
        <taxon>Craniata</taxon>
        <taxon>Vertebrata</taxon>
        <taxon>Euteleostomi</taxon>
        <taxon>Mammalia</taxon>
        <taxon>Eutheria</taxon>
        <taxon>Laurasiatheria</taxon>
        <taxon>Chiroptera</taxon>
        <taxon>Yangochiroptera</taxon>
        <taxon>Molossidae</taxon>
        <taxon>Molossus</taxon>
    </lineage>
</organism>
<name>A0A7J8DBT6_MOLMO</name>
<keyword evidence="2" id="KW-1185">Reference proteome</keyword>
<dbReference type="InParanoid" id="A0A7J8DBT6"/>
<protein>
    <submittedName>
        <fullName evidence="1">Uncharacterized protein</fullName>
    </submittedName>
</protein>
<evidence type="ECO:0000313" key="1">
    <source>
        <dbReference type="EMBL" id="KAF6420647.1"/>
    </source>
</evidence>
<dbReference type="Proteomes" id="UP000550707">
    <property type="component" value="Unassembled WGS sequence"/>
</dbReference>
<accession>A0A7J8DBT6</accession>
<evidence type="ECO:0000313" key="2">
    <source>
        <dbReference type="Proteomes" id="UP000550707"/>
    </source>
</evidence>